<reference evidence="1" key="1">
    <citation type="journal article" date="2014" name="Front. Microbiol.">
        <title>High frequency of phylogenetically diverse reductive dehalogenase-homologous genes in deep subseafloor sedimentary metagenomes.</title>
        <authorList>
            <person name="Kawai M."/>
            <person name="Futagami T."/>
            <person name="Toyoda A."/>
            <person name="Takaki Y."/>
            <person name="Nishi S."/>
            <person name="Hori S."/>
            <person name="Arai W."/>
            <person name="Tsubouchi T."/>
            <person name="Morono Y."/>
            <person name="Uchiyama I."/>
            <person name="Ito T."/>
            <person name="Fujiyama A."/>
            <person name="Inagaki F."/>
            <person name="Takami H."/>
        </authorList>
    </citation>
    <scope>NUCLEOTIDE SEQUENCE</scope>
    <source>
        <strain evidence="1">Expedition CK06-06</strain>
    </source>
</reference>
<organism evidence="1">
    <name type="scientific">marine sediment metagenome</name>
    <dbReference type="NCBI Taxonomy" id="412755"/>
    <lineage>
        <taxon>unclassified sequences</taxon>
        <taxon>metagenomes</taxon>
        <taxon>ecological metagenomes</taxon>
    </lineage>
</organism>
<evidence type="ECO:0000313" key="1">
    <source>
        <dbReference type="EMBL" id="GAG44288.1"/>
    </source>
</evidence>
<gene>
    <name evidence="1" type="ORF">S01H1_79981</name>
</gene>
<sequence>MRHPVSGSKLAEEYGLPKEIVHIIFAHSKEGDNLQRSPESIIVHHCDFIDFEIKKALV</sequence>
<proteinExistence type="predicted"/>
<accession>X0Y6E5</accession>
<dbReference type="AlphaFoldDB" id="X0Y6E5"/>
<comment type="caution">
    <text evidence="1">The sequence shown here is derived from an EMBL/GenBank/DDBJ whole genome shotgun (WGS) entry which is preliminary data.</text>
</comment>
<dbReference type="SUPFAM" id="SSF109604">
    <property type="entry name" value="HD-domain/PDEase-like"/>
    <property type="match status" value="1"/>
</dbReference>
<name>X0Y6E5_9ZZZZ</name>
<evidence type="ECO:0008006" key="2">
    <source>
        <dbReference type="Google" id="ProtNLM"/>
    </source>
</evidence>
<dbReference type="EMBL" id="BARS01053965">
    <property type="protein sequence ID" value="GAG44288.1"/>
    <property type="molecule type" value="Genomic_DNA"/>
</dbReference>
<protein>
    <recommendedName>
        <fullName evidence="2">HD domain-containing protein</fullName>
    </recommendedName>
</protein>